<feature type="chain" id="PRO_5035147373" description="Carbohydrate-binding module family 96 domain-containing protein" evidence="4">
    <location>
        <begin position="23"/>
        <end position="312"/>
    </location>
</feature>
<dbReference type="Gene3D" id="2.60.40.10">
    <property type="entry name" value="Immunoglobulins"/>
    <property type="match status" value="1"/>
</dbReference>
<evidence type="ECO:0000256" key="3">
    <source>
        <dbReference type="ARBA" id="ARBA00022729"/>
    </source>
</evidence>
<evidence type="ECO:0000256" key="4">
    <source>
        <dbReference type="SAM" id="SignalP"/>
    </source>
</evidence>
<dbReference type="Proteomes" id="UP000607559">
    <property type="component" value="Unassembled WGS sequence"/>
</dbReference>
<evidence type="ECO:0000313" key="6">
    <source>
        <dbReference type="EMBL" id="GGB07985.1"/>
    </source>
</evidence>
<dbReference type="GO" id="GO:0031410">
    <property type="term" value="C:cytoplasmic vesicle"/>
    <property type="evidence" value="ECO:0007669"/>
    <property type="project" value="TreeGrafter"/>
</dbReference>
<evidence type="ECO:0000313" key="7">
    <source>
        <dbReference type="Proteomes" id="UP000607559"/>
    </source>
</evidence>
<evidence type="ECO:0000256" key="1">
    <source>
        <dbReference type="ARBA" id="ARBA00004613"/>
    </source>
</evidence>
<feature type="signal peptide" evidence="4">
    <location>
        <begin position="1"/>
        <end position="22"/>
    </location>
</feature>
<keyword evidence="7" id="KW-1185">Reference proteome</keyword>
<dbReference type="Pfam" id="PF22352">
    <property type="entry name" value="K319L-like_PKD"/>
    <property type="match status" value="1"/>
</dbReference>
<accession>A0A8J2XU53</accession>
<dbReference type="GO" id="GO:0016020">
    <property type="term" value="C:membrane"/>
    <property type="evidence" value="ECO:0007669"/>
    <property type="project" value="TreeGrafter"/>
</dbReference>
<dbReference type="InterPro" id="IPR055372">
    <property type="entry name" value="CBM96"/>
</dbReference>
<dbReference type="NCBIfam" id="NF033679">
    <property type="entry name" value="DNRLRE_dom"/>
    <property type="match status" value="1"/>
</dbReference>
<dbReference type="InterPro" id="IPR013783">
    <property type="entry name" value="Ig-like_fold"/>
</dbReference>
<evidence type="ECO:0000259" key="5">
    <source>
        <dbReference type="Pfam" id="PF24517"/>
    </source>
</evidence>
<evidence type="ECO:0000256" key="2">
    <source>
        <dbReference type="ARBA" id="ARBA00022525"/>
    </source>
</evidence>
<dbReference type="EMBL" id="BMJC01000003">
    <property type="protein sequence ID" value="GGB07985.1"/>
    <property type="molecule type" value="Genomic_DNA"/>
</dbReference>
<keyword evidence="2" id="KW-0964">Secreted</keyword>
<dbReference type="InterPro" id="IPR029865">
    <property type="entry name" value="KIAA0319-like"/>
</dbReference>
<dbReference type="AlphaFoldDB" id="A0A8J2XU53"/>
<dbReference type="GO" id="GO:0005576">
    <property type="term" value="C:extracellular region"/>
    <property type="evidence" value="ECO:0007669"/>
    <property type="project" value="UniProtKB-SubCell"/>
</dbReference>
<dbReference type="PROSITE" id="PS51257">
    <property type="entry name" value="PROKAR_LIPOPROTEIN"/>
    <property type="match status" value="1"/>
</dbReference>
<organism evidence="6 7">
    <name type="scientific">Puia dinghuensis</name>
    <dbReference type="NCBI Taxonomy" id="1792502"/>
    <lineage>
        <taxon>Bacteria</taxon>
        <taxon>Pseudomonadati</taxon>
        <taxon>Bacteroidota</taxon>
        <taxon>Chitinophagia</taxon>
        <taxon>Chitinophagales</taxon>
        <taxon>Chitinophagaceae</taxon>
        <taxon>Puia</taxon>
    </lineage>
</organism>
<gene>
    <name evidence="6" type="ORF">GCM10011511_34380</name>
</gene>
<dbReference type="Pfam" id="PF24517">
    <property type="entry name" value="CBM96"/>
    <property type="match status" value="1"/>
</dbReference>
<comment type="subcellular location">
    <subcellularLocation>
        <location evidence="1">Secreted</location>
    </subcellularLocation>
</comment>
<dbReference type="SUPFAM" id="SSF49299">
    <property type="entry name" value="PKD domain"/>
    <property type="match status" value="1"/>
</dbReference>
<sequence length="312" mass="34027">MKYLKLLTVPVVLIALSYGCQKTTYVPPPPAPKVNAGANQTITLPVDSVKLSGSAYAPTRITGYLWSEVSGPNTPTIADNGNATTEVNGLVAGIYVFQLEATDSAGETGVNSVTITVNPISKIVHTDTLHTSFSGMTWPYELTFLSNPASPAGNNRDIELLAETWTINGIEVWGRSFMKFDVSSLPAGTTLKSATLYLFSDSVPRNGDLIHANYGTNNDFYIQKVTSTWNLDSTTWNNLPSTDTTGEAYVPQTNLPFLDIQVDVTQIANSWLTNANYGLVMRLKTEVIYNSRIFCTSNYSNPAKHPYLVVTY</sequence>
<reference evidence="6" key="2">
    <citation type="submission" date="2020-09" db="EMBL/GenBank/DDBJ databases">
        <authorList>
            <person name="Sun Q."/>
            <person name="Zhou Y."/>
        </authorList>
    </citation>
    <scope>NUCLEOTIDE SEQUENCE</scope>
    <source>
        <strain evidence="6">CGMCC 1.15448</strain>
    </source>
</reference>
<dbReference type="InterPro" id="IPR035986">
    <property type="entry name" value="PKD_dom_sf"/>
</dbReference>
<dbReference type="PANTHER" id="PTHR46182:SF2">
    <property type="entry name" value="FI19480P1"/>
    <property type="match status" value="1"/>
</dbReference>
<comment type="caution">
    <text evidence="6">The sequence shown here is derived from an EMBL/GenBank/DDBJ whole genome shotgun (WGS) entry which is preliminary data.</text>
</comment>
<reference evidence="6" key="1">
    <citation type="journal article" date="2014" name="Int. J. Syst. Evol. Microbiol.">
        <title>Complete genome sequence of Corynebacterium casei LMG S-19264T (=DSM 44701T), isolated from a smear-ripened cheese.</title>
        <authorList>
            <consortium name="US DOE Joint Genome Institute (JGI-PGF)"/>
            <person name="Walter F."/>
            <person name="Albersmeier A."/>
            <person name="Kalinowski J."/>
            <person name="Ruckert C."/>
        </authorList>
    </citation>
    <scope>NUCLEOTIDE SEQUENCE</scope>
    <source>
        <strain evidence="6">CGMCC 1.15448</strain>
    </source>
</reference>
<name>A0A8J2XU53_9BACT</name>
<dbReference type="PANTHER" id="PTHR46182">
    <property type="entry name" value="FI19480P1"/>
    <property type="match status" value="1"/>
</dbReference>
<proteinExistence type="predicted"/>
<keyword evidence="3 4" id="KW-0732">Signal</keyword>
<protein>
    <recommendedName>
        <fullName evidence="5">Carbohydrate-binding module family 96 domain-containing protein</fullName>
    </recommendedName>
</protein>
<feature type="domain" description="Carbohydrate-binding module family 96" evidence="5">
    <location>
        <begin position="174"/>
        <end position="311"/>
    </location>
</feature>
<dbReference type="RefSeq" id="WP_188933837.1">
    <property type="nucleotide sequence ID" value="NZ_BMJC01000003.1"/>
</dbReference>